<dbReference type="OrthoDB" id="8745705at2"/>
<keyword evidence="2" id="KW-1185">Reference proteome</keyword>
<reference evidence="1 2" key="1">
    <citation type="submission" date="2017-10" db="EMBL/GenBank/DDBJ databases">
        <title>Massilia psychrophilum sp. nov., a novel purple-pigmented bacterium isolated from Tianshan glacier, Xinjiang Municipality, China.</title>
        <authorList>
            <person name="Wang H."/>
        </authorList>
    </citation>
    <scope>NUCLEOTIDE SEQUENCE [LARGE SCALE GENOMIC DNA]</scope>
    <source>
        <strain evidence="1 2">JCM 30074</strain>
    </source>
</reference>
<dbReference type="EMBL" id="PDOC01000015">
    <property type="protein sequence ID" value="PIL43270.1"/>
    <property type="molecule type" value="Genomic_DNA"/>
</dbReference>
<evidence type="ECO:0000313" key="2">
    <source>
        <dbReference type="Proteomes" id="UP000230390"/>
    </source>
</evidence>
<dbReference type="RefSeq" id="WP_099791394.1">
    <property type="nucleotide sequence ID" value="NZ_JBHLYV010000018.1"/>
</dbReference>
<evidence type="ECO:0000313" key="1">
    <source>
        <dbReference type="EMBL" id="PIL43270.1"/>
    </source>
</evidence>
<gene>
    <name evidence="1" type="ORF">CR105_19855</name>
</gene>
<dbReference type="AlphaFoldDB" id="A0A2G8TB49"/>
<organism evidence="1 2">
    <name type="scientific">Massilia eurypsychrophila</name>
    <dbReference type="NCBI Taxonomy" id="1485217"/>
    <lineage>
        <taxon>Bacteria</taxon>
        <taxon>Pseudomonadati</taxon>
        <taxon>Pseudomonadota</taxon>
        <taxon>Betaproteobacteria</taxon>
        <taxon>Burkholderiales</taxon>
        <taxon>Oxalobacteraceae</taxon>
        <taxon>Telluria group</taxon>
        <taxon>Massilia</taxon>
    </lineage>
</organism>
<protein>
    <submittedName>
        <fullName evidence="1">Uncharacterized protein</fullName>
    </submittedName>
</protein>
<accession>A0A2G8TB49</accession>
<dbReference type="Proteomes" id="UP000230390">
    <property type="component" value="Unassembled WGS sequence"/>
</dbReference>
<comment type="caution">
    <text evidence="1">The sequence shown here is derived from an EMBL/GenBank/DDBJ whole genome shotgun (WGS) entry which is preliminary data.</text>
</comment>
<sequence length="231" mass="26705">MPNKLSRLVDLCRSIARMPVARMEFRRELNPPHVERIYRHFTKRHPKYKIIPNKSLGAALVDLSLYRSRDHYLDTFKGRNSAAQHARKAKSKGYIIVEIDRNRFIDEIHEINTSVELRQGQKMDPGYLQKQTYYNAEKNFKYYGALSATGKLMAYGELGFYGNFASFNRIIGVRNNDGIMHLLMTEIIGGLIDDGGFNYLMYDTYFGASPGLQTFKTMLGFVPHRAKYTLQ</sequence>
<proteinExistence type="predicted"/>
<name>A0A2G8TB49_9BURK</name>